<dbReference type="EMBL" id="JBHSWD010000001">
    <property type="protein sequence ID" value="MFC6591719.1"/>
    <property type="molecule type" value="Genomic_DNA"/>
</dbReference>
<proteinExistence type="inferred from homology"/>
<evidence type="ECO:0000313" key="5">
    <source>
        <dbReference type="Proteomes" id="UP001596297"/>
    </source>
</evidence>
<dbReference type="InterPro" id="IPR026875">
    <property type="entry name" value="PHydrolase_assoc_dom"/>
</dbReference>
<keyword evidence="1 2" id="KW-0378">Hydrolase</keyword>
<dbReference type="InterPro" id="IPR003607">
    <property type="entry name" value="HD/PDEase_dom"/>
</dbReference>
<evidence type="ECO:0000259" key="3">
    <source>
        <dbReference type="PROSITE" id="PS51831"/>
    </source>
</evidence>
<reference evidence="5" key="1">
    <citation type="journal article" date="2019" name="Int. J. Syst. Evol. Microbiol.">
        <title>The Global Catalogue of Microorganisms (GCM) 10K type strain sequencing project: providing services to taxonomists for standard genome sequencing and annotation.</title>
        <authorList>
            <consortium name="The Broad Institute Genomics Platform"/>
            <consortium name="The Broad Institute Genome Sequencing Center for Infectious Disease"/>
            <person name="Wu L."/>
            <person name="Ma J."/>
        </authorList>
    </citation>
    <scope>NUCLEOTIDE SEQUENCE [LARGE SCALE GENOMIC DNA]</scope>
    <source>
        <strain evidence="5">CGMCC 1.15772</strain>
    </source>
</reference>
<comment type="similarity">
    <text evidence="2">Belongs to the dGTPase family. Type 2 subfamily.</text>
</comment>
<dbReference type="Pfam" id="PF13286">
    <property type="entry name" value="HD_assoc"/>
    <property type="match status" value="1"/>
</dbReference>
<gene>
    <name evidence="4" type="primary">dgt</name>
    <name evidence="4" type="ORF">ACFP81_06635</name>
</gene>
<dbReference type="PANTHER" id="PTHR35795">
    <property type="entry name" value="SLR1885 PROTEIN"/>
    <property type="match status" value="1"/>
</dbReference>
<dbReference type="HAMAP" id="MF_01212">
    <property type="entry name" value="dGTPase_type2"/>
    <property type="match status" value="1"/>
</dbReference>
<dbReference type="Proteomes" id="UP001596297">
    <property type="component" value="Unassembled WGS sequence"/>
</dbReference>
<name>A0ABW1YBZ0_9DEIO</name>
<dbReference type="InterPro" id="IPR051094">
    <property type="entry name" value="Diverse_Catalytic_Enzymes"/>
</dbReference>
<dbReference type="RefSeq" id="WP_380082726.1">
    <property type="nucleotide sequence ID" value="NZ_JBHSWD010000001.1"/>
</dbReference>
<dbReference type="NCBIfam" id="TIGR01353">
    <property type="entry name" value="dGTP_triPase"/>
    <property type="match status" value="1"/>
</dbReference>
<organism evidence="4 5">
    <name type="scientific">Deinococcus lacus</name>
    <dbReference type="NCBI Taxonomy" id="392561"/>
    <lineage>
        <taxon>Bacteria</taxon>
        <taxon>Thermotogati</taxon>
        <taxon>Deinococcota</taxon>
        <taxon>Deinococci</taxon>
        <taxon>Deinococcales</taxon>
        <taxon>Deinococcaceae</taxon>
        <taxon>Deinococcus</taxon>
    </lineage>
</organism>
<dbReference type="PROSITE" id="PS51831">
    <property type="entry name" value="HD"/>
    <property type="match status" value="1"/>
</dbReference>
<dbReference type="SUPFAM" id="SSF109604">
    <property type="entry name" value="HD-domain/PDEase-like"/>
    <property type="match status" value="1"/>
</dbReference>
<dbReference type="InterPro" id="IPR006674">
    <property type="entry name" value="HD_domain"/>
</dbReference>
<evidence type="ECO:0000256" key="2">
    <source>
        <dbReference type="HAMAP-Rule" id="MF_01212"/>
    </source>
</evidence>
<keyword evidence="5" id="KW-1185">Reference proteome</keyword>
<sequence>MLSRADLEAREALTLAPYAALSRDAGGRESPEPESEARTAFMRDRDRILHTGAFRRLDHKTQVFLNVRGDHYRTRLTHTLEVQQVARTAALRLGLNETLAEAQALAHDLGHPPYGHAGERLLDELVRGHGLESGFDHNVQARRIVTELEERYPDFPGLNLTRTVLDGLHKHGRAAAGLGQPTLEAQLVDVADALAYTAHDLEDGLRSGLLEAGDLLGLRLWRTVLERSGLSGERLGRLERRTLHRELLGFLIGDLTAASAEAIAASGVSSVAEVRAQSAYLIRHSPPVSEMLGETRQFLFAHLYRHWRVEVQVAQAEQILTTLFGAYLARPQMLPPAYAARLEEAGEVRTVCDFIAGMTDRYALDVYEELTRPGLGMGWAR</sequence>
<dbReference type="Pfam" id="PF01966">
    <property type="entry name" value="HD"/>
    <property type="match status" value="1"/>
</dbReference>
<accession>A0ABW1YBZ0</accession>
<comment type="caution">
    <text evidence="4">The sequence shown here is derived from an EMBL/GenBank/DDBJ whole genome shotgun (WGS) entry which is preliminary data.</text>
</comment>
<dbReference type="InterPro" id="IPR023023">
    <property type="entry name" value="dNTPase_2"/>
</dbReference>
<feature type="domain" description="HD" evidence="3">
    <location>
        <begin position="75"/>
        <end position="197"/>
    </location>
</feature>
<dbReference type="SMART" id="SM00471">
    <property type="entry name" value="HDc"/>
    <property type="match status" value="1"/>
</dbReference>
<evidence type="ECO:0000313" key="4">
    <source>
        <dbReference type="EMBL" id="MFC6591719.1"/>
    </source>
</evidence>
<dbReference type="InterPro" id="IPR006261">
    <property type="entry name" value="dGTPase"/>
</dbReference>
<dbReference type="Gene3D" id="1.10.3210.10">
    <property type="entry name" value="Hypothetical protein af1432"/>
    <property type="match status" value="1"/>
</dbReference>
<evidence type="ECO:0000256" key="1">
    <source>
        <dbReference type="ARBA" id="ARBA00022801"/>
    </source>
</evidence>
<protein>
    <recommendedName>
        <fullName evidence="2">Deoxyguanosinetriphosphate triphosphohydrolase-like protein</fullName>
    </recommendedName>
</protein>
<dbReference type="PANTHER" id="PTHR35795:SF1">
    <property type="entry name" value="BIS(5'-NUCLEOSYL)-TETRAPHOSPHATASE, SYMMETRICAL"/>
    <property type="match status" value="1"/>
</dbReference>
<dbReference type="CDD" id="cd00077">
    <property type="entry name" value="HDc"/>
    <property type="match status" value="1"/>
</dbReference>